<dbReference type="RefSeq" id="WP_012416977.1">
    <property type="nucleotide sequence ID" value="NC_010645.1"/>
</dbReference>
<dbReference type="HOGENOM" id="CLU_1648869_0_0_4"/>
<reference evidence="2 3" key="1">
    <citation type="journal article" date="2006" name="J. Bacteriol.">
        <title>Comparison of the genome sequence of the poultry pathogen Bordetella avium with those of B. bronchiseptica, B. pertussis, and B. parapertussis reveals extensive diversity in surface structures associated with host interaction.</title>
        <authorList>
            <person name="Sebaihia M."/>
            <person name="Preston A."/>
            <person name="Maskell D.J."/>
            <person name="Kuzmiak H."/>
            <person name="Connell T.D."/>
            <person name="King N.D."/>
            <person name="Orndorff P.E."/>
            <person name="Miyamoto D.M."/>
            <person name="Thomson N.R."/>
            <person name="Harris D."/>
            <person name="Goble A."/>
            <person name="Lord A."/>
            <person name="Murphy L."/>
            <person name="Quail M.A."/>
            <person name="Rutter S."/>
            <person name="Squares R."/>
            <person name="Squares S."/>
            <person name="Woodward J."/>
            <person name="Parkhill J."/>
            <person name="Temple L.M."/>
        </authorList>
    </citation>
    <scope>NUCLEOTIDE SEQUENCE [LARGE SCALE GENOMIC DNA]</scope>
    <source>
        <strain evidence="2 3">197N</strain>
    </source>
</reference>
<dbReference type="AlphaFoldDB" id="Q2L2Y5"/>
<feature type="transmembrane region" description="Helical" evidence="1">
    <location>
        <begin position="89"/>
        <end position="109"/>
    </location>
</feature>
<keyword evidence="1" id="KW-0472">Membrane</keyword>
<evidence type="ECO:0000256" key="1">
    <source>
        <dbReference type="SAM" id="Phobius"/>
    </source>
</evidence>
<keyword evidence="1" id="KW-0812">Transmembrane</keyword>
<evidence type="ECO:0000313" key="3">
    <source>
        <dbReference type="Proteomes" id="UP000001977"/>
    </source>
</evidence>
<name>Q2L2Y5_BORA1</name>
<accession>Q2L2Y5</accession>
<feature type="transmembrane region" description="Helical" evidence="1">
    <location>
        <begin position="121"/>
        <end position="140"/>
    </location>
</feature>
<feature type="transmembrane region" description="Helical" evidence="1">
    <location>
        <begin position="41"/>
        <end position="68"/>
    </location>
</feature>
<protein>
    <submittedName>
        <fullName evidence="2">Phage membrane protein</fullName>
    </submittedName>
</protein>
<dbReference type="OrthoDB" id="8689714at2"/>
<keyword evidence="3" id="KW-1185">Reference proteome</keyword>
<organism evidence="2 3">
    <name type="scientific">Bordetella avium (strain 197N)</name>
    <dbReference type="NCBI Taxonomy" id="360910"/>
    <lineage>
        <taxon>Bacteria</taxon>
        <taxon>Pseudomonadati</taxon>
        <taxon>Pseudomonadota</taxon>
        <taxon>Betaproteobacteria</taxon>
        <taxon>Burkholderiales</taxon>
        <taxon>Alcaligenaceae</taxon>
        <taxon>Bordetella</taxon>
    </lineage>
</organism>
<dbReference type="Proteomes" id="UP000001977">
    <property type="component" value="Chromosome"/>
</dbReference>
<proteinExistence type="predicted"/>
<dbReference type="STRING" id="360910.BAV1298"/>
<evidence type="ECO:0000313" key="2">
    <source>
        <dbReference type="EMBL" id="CAJ48904.1"/>
    </source>
</evidence>
<feature type="transmembrane region" description="Helical" evidence="1">
    <location>
        <begin position="12"/>
        <end position="29"/>
    </location>
</feature>
<sequence length="160" mass="16583">MRSSASPLSKSKVAICVTGAVAGYCFSTLPQPAQDAETLRVVFSSSAGILATLLGFLVSAGALLYAVSNTRLARNAQRTGHFGSLLGDLFFSALALFMALAIATSGLFLTSTLHASGQSSTVISCLIGFVVASLISLIPLGHKMWLLLSSIEPEDAKAME</sequence>
<dbReference type="KEGG" id="bav:BAV1298"/>
<gene>
    <name evidence="2" type="ordered locus">BAV1298</name>
</gene>
<keyword evidence="1" id="KW-1133">Transmembrane helix</keyword>
<dbReference type="EMBL" id="AM167904">
    <property type="protein sequence ID" value="CAJ48904.1"/>
    <property type="molecule type" value="Genomic_DNA"/>
</dbReference>